<evidence type="ECO:0008006" key="3">
    <source>
        <dbReference type="Google" id="ProtNLM"/>
    </source>
</evidence>
<name>A0A645FNX5_9ZZZZ</name>
<feature type="transmembrane region" description="Helical" evidence="1">
    <location>
        <begin position="12"/>
        <end position="30"/>
    </location>
</feature>
<sequence>MLEFFLTNLPTIIVGAIVFTVIVLVFIKLIKDKINHKSSCGCGCAHCPSAGACHHN</sequence>
<evidence type="ECO:0000256" key="1">
    <source>
        <dbReference type="SAM" id="Phobius"/>
    </source>
</evidence>
<evidence type="ECO:0000313" key="2">
    <source>
        <dbReference type="EMBL" id="MPN13934.1"/>
    </source>
</evidence>
<gene>
    <name evidence="2" type="ORF">SDC9_161260</name>
</gene>
<organism evidence="2">
    <name type="scientific">bioreactor metagenome</name>
    <dbReference type="NCBI Taxonomy" id="1076179"/>
    <lineage>
        <taxon>unclassified sequences</taxon>
        <taxon>metagenomes</taxon>
        <taxon>ecological metagenomes</taxon>
    </lineage>
</organism>
<accession>A0A645FNX5</accession>
<proteinExistence type="predicted"/>
<dbReference type="Pfam" id="PF12669">
    <property type="entry name" value="FeoB_associated"/>
    <property type="match status" value="1"/>
</dbReference>
<keyword evidence="1" id="KW-0472">Membrane</keyword>
<dbReference type="AlphaFoldDB" id="A0A645FNX5"/>
<keyword evidence="1" id="KW-1133">Transmembrane helix</keyword>
<comment type="caution">
    <text evidence="2">The sequence shown here is derived from an EMBL/GenBank/DDBJ whole genome shotgun (WGS) entry which is preliminary data.</text>
</comment>
<reference evidence="2" key="1">
    <citation type="submission" date="2019-08" db="EMBL/GenBank/DDBJ databases">
        <authorList>
            <person name="Kucharzyk K."/>
            <person name="Murdoch R.W."/>
            <person name="Higgins S."/>
            <person name="Loffler F."/>
        </authorList>
    </citation>
    <scope>NUCLEOTIDE SEQUENCE</scope>
</reference>
<protein>
    <recommendedName>
        <fullName evidence="3">Virus attachment protein p12 family protein</fullName>
    </recommendedName>
</protein>
<keyword evidence="1" id="KW-0812">Transmembrane</keyword>
<dbReference type="EMBL" id="VSSQ01060496">
    <property type="protein sequence ID" value="MPN13934.1"/>
    <property type="molecule type" value="Genomic_DNA"/>
</dbReference>